<dbReference type="InterPro" id="IPR051083">
    <property type="entry name" value="GrpII_Intron_Splice-Mob/Def"/>
</dbReference>
<dbReference type="PROSITE" id="PS50878">
    <property type="entry name" value="RT_POL"/>
    <property type="match status" value="1"/>
</dbReference>
<dbReference type="PANTHER" id="PTHR34047:SF10">
    <property type="entry name" value="GROUP II INTRON-ASSOCIATED OPEN READING FRAME"/>
    <property type="match status" value="1"/>
</dbReference>
<sequence length="591" mass="67232">MDKLGADEVNGPEDFPEWDAVNWRACEEEVRRLRQRIFKATREQDWRKVRNLQKLMLRSQSNTLTSVRRVTQHNAGRRTAGVDGQVALTSEARAKVAVEVHRTRSSWQPLPVRRVHIPKPGSGKLRPLGIPVLIDRCHQARVRNALEPEWEARFEPRSYGFRPGRGCHDAVGILFTTLGQRNAGRLWILDADLTAAFDRIDHDRLLTSLGSFPSRNMIRAWLTAGVIEPGRGFAPTLEGSPQGGVISPLLMNIALHGLEEAAGVRRRASGASAGVTKRGSPVLVRYADDFVVCCHSQRQAEQVKADLGGWLALRGLSLNEDKTSIVHASQGFDFLGFNVRRYHGKLLIRPSKTAVTRLRERLRSEMLRLRGANAQAVIRALNPIVRGWAAYYRGVVSSRIFKRLDEYVWWLTWRWARRGHTNKSRYWTYNRYYGKFNKFRNDQWVFGDRDSGSYLVKFSWTAIVRHVAVKGAASPDDPALAGYWAVRRTRVPPPLDSYTLHLLTRQDGRCPLCGEPLLAPDQPPQSPRDWERWWLQVTRKAIAADYLTHHGGPGSPDRTPTSLVHDSCRRRLIASQRRNTAGRFRKPMRPA</sequence>
<dbReference type="Pfam" id="PF13655">
    <property type="entry name" value="RVT_N"/>
    <property type="match status" value="1"/>
</dbReference>
<feature type="domain" description="Reverse transcriptase" evidence="1">
    <location>
        <begin position="98"/>
        <end position="339"/>
    </location>
</feature>
<dbReference type="GO" id="GO:0003964">
    <property type="term" value="F:RNA-directed DNA polymerase activity"/>
    <property type="evidence" value="ECO:0007669"/>
    <property type="project" value="UniProtKB-KW"/>
</dbReference>
<organism evidence="2 3">
    <name type="scientific">Sphaerimonospora cavernae</name>
    <dbReference type="NCBI Taxonomy" id="1740611"/>
    <lineage>
        <taxon>Bacteria</taxon>
        <taxon>Bacillati</taxon>
        <taxon>Actinomycetota</taxon>
        <taxon>Actinomycetes</taxon>
        <taxon>Streptosporangiales</taxon>
        <taxon>Streptosporangiaceae</taxon>
        <taxon>Sphaerimonospora</taxon>
    </lineage>
</organism>
<dbReference type="NCBIfam" id="TIGR04416">
    <property type="entry name" value="group_II_RT_mat"/>
    <property type="match status" value="1"/>
</dbReference>
<dbReference type="EMBL" id="JBHMQT010000078">
    <property type="protein sequence ID" value="MFC0866399.1"/>
    <property type="molecule type" value="Genomic_DNA"/>
</dbReference>
<dbReference type="Pfam" id="PF08388">
    <property type="entry name" value="GIIM"/>
    <property type="match status" value="1"/>
</dbReference>
<dbReference type="InterPro" id="IPR025960">
    <property type="entry name" value="RVT_N"/>
</dbReference>
<reference evidence="2 3" key="1">
    <citation type="submission" date="2024-09" db="EMBL/GenBank/DDBJ databases">
        <authorList>
            <person name="Sun Q."/>
            <person name="Mori K."/>
        </authorList>
    </citation>
    <scope>NUCLEOTIDE SEQUENCE [LARGE SCALE GENOMIC DNA]</scope>
    <source>
        <strain evidence="2 3">TBRC 1851</strain>
    </source>
</reference>
<dbReference type="InterPro" id="IPR043502">
    <property type="entry name" value="DNA/RNA_pol_sf"/>
</dbReference>
<keyword evidence="2" id="KW-0695">RNA-directed DNA polymerase</keyword>
<accession>A0ABV6UDX1</accession>
<evidence type="ECO:0000259" key="1">
    <source>
        <dbReference type="PROSITE" id="PS50878"/>
    </source>
</evidence>
<comment type="caution">
    <text evidence="2">The sequence shown here is derived from an EMBL/GenBank/DDBJ whole genome shotgun (WGS) entry which is preliminary data.</text>
</comment>
<keyword evidence="2" id="KW-0548">Nucleotidyltransferase</keyword>
<dbReference type="EC" id="2.7.7.49" evidence="2"/>
<dbReference type="Pfam" id="PF00078">
    <property type="entry name" value="RVT_1"/>
    <property type="match status" value="1"/>
</dbReference>
<dbReference type="InterPro" id="IPR000477">
    <property type="entry name" value="RT_dom"/>
</dbReference>
<dbReference type="InterPro" id="IPR013597">
    <property type="entry name" value="Mat_intron_G2"/>
</dbReference>
<dbReference type="Proteomes" id="UP001589870">
    <property type="component" value="Unassembled WGS sequence"/>
</dbReference>
<keyword evidence="3" id="KW-1185">Reference proteome</keyword>
<dbReference type="RefSeq" id="WP_394304388.1">
    <property type="nucleotide sequence ID" value="NZ_JBHMQT010000078.1"/>
</dbReference>
<dbReference type="PANTHER" id="PTHR34047">
    <property type="entry name" value="NUCLEAR INTRON MATURASE 1, MITOCHONDRIAL-RELATED"/>
    <property type="match status" value="1"/>
</dbReference>
<evidence type="ECO:0000313" key="3">
    <source>
        <dbReference type="Proteomes" id="UP001589870"/>
    </source>
</evidence>
<dbReference type="InterPro" id="IPR030931">
    <property type="entry name" value="Group_II_RT_mat"/>
</dbReference>
<proteinExistence type="predicted"/>
<name>A0ABV6UDX1_9ACTN</name>
<gene>
    <name evidence="2" type="primary">ltrA</name>
    <name evidence="2" type="ORF">ACFHYQ_29310</name>
</gene>
<evidence type="ECO:0000313" key="2">
    <source>
        <dbReference type="EMBL" id="MFC0866399.1"/>
    </source>
</evidence>
<protein>
    <submittedName>
        <fullName evidence="2">Group II intron reverse transcriptase/maturase</fullName>
        <ecNumber evidence="2">2.7.7.49</ecNumber>
    </submittedName>
</protein>
<keyword evidence="2" id="KW-0808">Transferase</keyword>
<dbReference type="SUPFAM" id="SSF56672">
    <property type="entry name" value="DNA/RNA polymerases"/>
    <property type="match status" value="1"/>
</dbReference>
<dbReference type="CDD" id="cd01651">
    <property type="entry name" value="RT_G2_intron"/>
    <property type="match status" value="1"/>
</dbReference>